<dbReference type="EMBL" id="FQXV01000002">
    <property type="protein sequence ID" value="SHH73334.1"/>
    <property type="molecule type" value="Genomic_DNA"/>
</dbReference>
<evidence type="ECO:0000256" key="4">
    <source>
        <dbReference type="ARBA" id="ARBA00023014"/>
    </source>
</evidence>
<accession>A0A1M5VDY0</accession>
<evidence type="ECO:0000256" key="3">
    <source>
        <dbReference type="ARBA" id="ARBA00023004"/>
    </source>
</evidence>
<keyword evidence="1" id="KW-0004">4Fe-4S</keyword>
<organism evidence="6 7">
    <name type="scientific">Sporobacter termitidis DSM 10068</name>
    <dbReference type="NCBI Taxonomy" id="1123282"/>
    <lineage>
        <taxon>Bacteria</taxon>
        <taxon>Bacillati</taxon>
        <taxon>Bacillota</taxon>
        <taxon>Clostridia</taxon>
        <taxon>Eubacteriales</taxon>
        <taxon>Oscillospiraceae</taxon>
        <taxon>Sporobacter</taxon>
    </lineage>
</organism>
<dbReference type="InterPro" id="IPR050954">
    <property type="entry name" value="ET_IronSulfur_Cluster-Binding"/>
</dbReference>
<keyword evidence="2" id="KW-0479">Metal-binding</keyword>
<dbReference type="PANTHER" id="PTHR43177">
    <property type="entry name" value="PROTEIN NRFC"/>
    <property type="match status" value="1"/>
</dbReference>
<dbReference type="InterPro" id="IPR017896">
    <property type="entry name" value="4Fe4S_Fe-S-bd"/>
</dbReference>
<proteinExistence type="predicted"/>
<evidence type="ECO:0000259" key="5">
    <source>
        <dbReference type="PROSITE" id="PS51379"/>
    </source>
</evidence>
<evidence type="ECO:0000313" key="6">
    <source>
        <dbReference type="EMBL" id="SHH73334.1"/>
    </source>
</evidence>
<dbReference type="STRING" id="1123282.SAMN02745823_00777"/>
<keyword evidence="7" id="KW-1185">Reference proteome</keyword>
<dbReference type="PANTHER" id="PTHR43177:SF3">
    <property type="entry name" value="PROTEIN NRFC HOMOLOG"/>
    <property type="match status" value="1"/>
</dbReference>
<dbReference type="Proteomes" id="UP000183995">
    <property type="component" value="Unassembled WGS sequence"/>
</dbReference>
<reference evidence="6 7" key="1">
    <citation type="submission" date="2016-11" db="EMBL/GenBank/DDBJ databases">
        <authorList>
            <person name="Jaros S."/>
            <person name="Januszkiewicz K."/>
            <person name="Wedrychowicz H."/>
        </authorList>
    </citation>
    <scope>NUCLEOTIDE SEQUENCE [LARGE SCALE GENOMIC DNA]</scope>
    <source>
        <strain evidence="6 7">DSM 10068</strain>
    </source>
</reference>
<sequence length="289" mass="32387">MRLGIAVDSRMCMACYCCFTACKDEHCGYASKLSAAQPMMGQYWIDVREWERGDDSRHIKTATVPTLCAHCQDPACAKVAKNGAVYKRPDGIVIIDPEKSKGQKAIADACPIGAVYWNEEYQIPQKCTMCAELLDDPEYLAYMGDPKFKVPRCVEACPNHALYFGDLDDPNSEISKAIAENRVTPLEPLAGKETNVKWLNVPTVFLAGTVYYPKETEEVVIGAKVKLTCKETGETWEAETNYFGDWEVEFLPKNKNIDVEITFKGYKPVKCSAHTDIDHYTGMTYLEKA</sequence>
<dbReference type="GO" id="GO:0051539">
    <property type="term" value="F:4 iron, 4 sulfur cluster binding"/>
    <property type="evidence" value="ECO:0007669"/>
    <property type="project" value="UniProtKB-KW"/>
</dbReference>
<feature type="domain" description="4Fe-4S ferredoxin-type" evidence="5">
    <location>
        <begin position="91"/>
        <end position="120"/>
    </location>
</feature>
<dbReference type="Gene3D" id="3.30.70.20">
    <property type="match status" value="2"/>
</dbReference>
<dbReference type="PROSITE" id="PS51379">
    <property type="entry name" value="4FE4S_FER_2"/>
    <property type="match status" value="1"/>
</dbReference>
<keyword evidence="3" id="KW-0408">Iron</keyword>
<dbReference type="AlphaFoldDB" id="A0A1M5VDY0"/>
<name>A0A1M5VDY0_9FIRM</name>
<evidence type="ECO:0000256" key="2">
    <source>
        <dbReference type="ARBA" id="ARBA00022723"/>
    </source>
</evidence>
<evidence type="ECO:0000313" key="7">
    <source>
        <dbReference type="Proteomes" id="UP000183995"/>
    </source>
</evidence>
<dbReference type="OrthoDB" id="9789936at2"/>
<dbReference type="Pfam" id="PF13247">
    <property type="entry name" value="Fer4_11"/>
    <property type="match status" value="1"/>
</dbReference>
<dbReference type="GO" id="GO:0046872">
    <property type="term" value="F:metal ion binding"/>
    <property type="evidence" value="ECO:0007669"/>
    <property type="project" value="UniProtKB-KW"/>
</dbReference>
<evidence type="ECO:0000256" key="1">
    <source>
        <dbReference type="ARBA" id="ARBA00022485"/>
    </source>
</evidence>
<gene>
    <name evidence="6" type="ORF">SAMN02745823_00777</name>
</gene>
<dbReference type="RefSeq" id="WP_073076348.1">
    <property type="nucleotide sequence ID" value="NZ_FQXV01000002.1"/>
</dbReference>
<protein>
    <submittedName>
        <fullName evidence="6">Fe-S-cluster-containing dehydrogenase component</fullName>
    </submittedName>
</protein>
<keyword evidence="4" id="KW-0411">Iron-sulfur</keyword>
<dbReference type="SUPFAM" id="SSF54862">
    <property type="entry name" value="4Fe-4S ferredoxins"/>
    <property type="match status" value="1"/>
</dbReference>